<dbReference type="EMBL" id="UGKQ01000007">
    <property type="protein sequence ID" value="STS79502.1"/>
    <property type="molecule type" value="Genomic_DNA"/>
</dbReference>
<name>A0A377TIN7_KLEPN</name>
<accession>A0A377TIN7</accession>
<dbReference type="AlphaFoldDB" id="A0A377TIN7"/>
<reference evidence="1 2" key="1">
    <citation type="submission" date="2018-06" db="EMBL/GenBank/DDBJ databases">
        <authorList>
            <consortium name="Pathogen Informatics"/>
            <person name="Doyle S."/>
        </authorList>
    </citation>
    <scope>NUCLEOTIDE SEQUENCE [LARGE SCALE GENOMIC DNA]</scope>
    <source>
        <strain evidence="1 2">NCTC9140</strain>
    </source>
</reference>
<organism evidence="1 2">
    <name type="scientific">Klebsiella pneumoniae</name>
    <dbReference type="NCBI Taxonomy" id="573"/>
    <lineage>
        <taxon>Bacteria</taxon>
        <taxon>Pseudomonadati</taxon>
        <taxon>Pseudomonadota</taxon>
        <taxon>Gammaproteobacteria</taxon>
        <taxon>Enterobacterales</taxon>
        <taxon>Enterobacteriaceae</taxon>
        <taxon>Klebsiella/Raoultella group</taxon>
        <taxon>Klebsiella</taxon>
        <taxon>Klebsiella pneumoniae complex</taxon>
    </lineage>
</organism>
<evidence type="ECO:0000313" key="2">
    <source>
        <dbReference type="Proteomes" id="UP000254938"/>
    </source>
</evidence>
<proteinExistence type="predicted"/>
<sequence length="101" mass="11291">MQLDKARQQPAAFPIQRLRQPALAFAKARMRPSWTSSEPWTTSSSRTSCTLLIIMLSFHRVQSVGDLTAYPFVMENPHDGSAARFGIVDQVDHGSTVFVIQ</sequence>
<dbReference type="Proteomes" id="UP000254938">
    <property type="component" value="Unassembled WGS sequence"/>
</dbReference>
<protein>
    <submittedName>
        <fullName evidence="1">Uncharacterized protein</fullName>
    </submittedName>
</protein>
<gene>
    <name evidence="1" type="ORF">NCTC9140_01183</name>
</gene>
<evidence type="ECO:0000313" key="1">
    <source>
        <dbReference type="EMBL" id="STS79502.1"/>
    </source>
</evidence>